<name>A0A479ZYI4_9CYAN</name>
<reference evidence="3" key="1">
    <citation type="submission" date="2019-02" db="EMBL/GenBank/DDBJ databases">
        <title>Draft genome sequence of Sphaerospermopsis reniformis NIES-1949.</title>
        <authorList>
            <person name="Yamaguchi H."/>
            <person name="Suzuki S."/>
            <person name="Kawachi M."/>
        </authorList>
    </citation>
    <scope>NUCLEOTIDE SEQUENCE [LARGE SCALE GENOMIC DNA]</scope>
    <source>
        <strain evidence="3">NIES-1949</strain>
    </source>
</reference>
<evidence type="ECO:0000256" key="1">
    <source>
        <dbReference type="ARBA" id="ARBA00005651"/>
    </source>
</evidence>
<evidence type="ECO:0000313" key="2">
    <source>
        <dbReference type="EMBL" id="GCL36171.1"/>
    </source>
</evidence>
<dbReference type="Proteomes" id="UP000300142">
    <property type="component" value="Unassembled WGS sequence"/>
</dbReference>
<comment type="caution">
    <text evidence="2">The sequence shown here is derived from an EMBL/GenBank/DDBJ whole genome shotgun (WGS) entry which is preliminary data.</text>
</comment>
<dbReference type="PANTHER" id="PTHR37525:SF1">
    <property type="entry name" value="UPF0175 PROTEIN SSL1255"/>
    <property type="match status" value="1"/>
</dbReference>
<sequence>MNITIPDEILESAQISTDDIKVELAILLYQQKRISIGQARHLAGMHLIQFQKEMASRGICINYGVEDFEDDIRTLKELGEL</sequence>
<accession>A0A479ZYI4</accession>
<gene>
    <name evidence="2" type="ORF">SR1949_12730</name>
</gene>
<dbReference type="EMBL" id="BJCE01000028">
    <property type="protein sequence ID" value="GCL36171.1"/>
    <property type="molecule type" value="Genomic_DNA"/>
</dbReference>
<dbReference type="InterPro" id="IPR005368">
    <property type="entry name" value="UPF0175"/>
</dbReference>
<evidence type="ECO:0000313" key="3">
    <source>
        <dbReference type="Proteomes" id="UP000300142"/>
    </source>
</evidence>
<keyword evidence="3" id="KW-1185">Reference proteome</keyword>
<dbReference type="InterPro" id="IPR052264">
    <property type="entry name" value="UPF0175_domain"/>
</dbReference>
<dbReference type="PANTHER" id="PTHR37525">
    <property type="entry name" value="UPF0175 PROTEIN SSL1255"/>
    <property type="match status" value="1"/>
</dbReference>
<organism evidence="2 3">
    <name type="scientific">Sphaerospermopsis reniformis</name>
    <dbReference type="NCBI Taxonomy" id="531300"/>
    <lineage>
        <taxon>Bacteria</taxon>
        <taxon>Bacillati</taxon>
        <taxon>Cyanobacteriota</taxon>
        <taxon>Cyanophyceae</taxon>
        <taxon>Nostocales</taxon>
        <taxon>Aphanizomenonaceae</taxon>
        <taxon>Sphaerospermopsis</taxon>
    </lineage>
</organism>
<proteinExistence type="inferred from homology"/>
<comment type="similarity">
    <text evidence="1">Belongs to the UPF0175 family.</text>
</comment>
<protein>
    <submittedName>
        <fullName evidence="2">Uncharacterized protein</fullName>
    </submittedName>
</protein>
<dbReference type="AlphaFoldDB" id="A0A479ZYI4"/>
<dbReference type="Pfam" id="PF03683">
    <property type="entry name" value="UPF0175"/>
    <property type="match status" value="1"/>
</dbReference>
<dbReference type="RefSeq" id="WP_137666765.1">
    <property type="nucleotide sequence ID" value="NZ_BJCE01000028.1"/>
</dbReference>